<accession>A0AAD2V2G2</accession>
<dbReference type="Proteomes" id="UP001182355">
    <property type="component" value="Unassembled WGS sequence"/>
</dbReference>
<organism evidence="10 11">
    <name type="scientific">Yersinia enterocolitica</name>
    <dbReference type="NCBI Taxonomy" id="630"/>
    <lineage>
        <taxon>Bacteria</taxon>
        <taxon>Pseudomonadati</taxon>
        <taxon>Pseudomonadota</taxon>
        <taxon>Gammaproteobacteria</taxon>
        <taxon>Enterobacterales</taxon>
        <taxon>Yersiniaceae</taxon>
        <taxon>Yersinia</taxon>
    </lineage>
</organism>
<keyword evidence="3" id="KW-1003">Cell membrane</keyword>
<comment type="subcellular location">
    <subcellularLocation>
        <location evidence="1">Cell inner membrane</location>
    </subcellularLocation>
</comment>
<name>A0AAD2V2G2_YEREN</name>
<evidence type="ECO:0000256" key="2">
    <source>
        <dbReference type="ARBA" id="ARBA00022448"/>
    </source>
</evidence>
<evidence type="ECO:0000313" key="11">
    <source>
        <dbReference type="Proteomes" id="UP001182355"/>
    </source>
</evidence>
<keyword evidence="6" id="KW-0653">Protein transport</keyword>
<evidence type="ECO:0000256" key="3">
    <source>
        <dbReference type="ARBA" id="ARBA00022475"/>
    </source>
</evidence>
<evidence type="ECO:0000256" key="7">
    <source>
        <dbReference type="ARBA" id="ARBA00022989"/>
    </source>
</evidence>
<dbReference type="GO" id="GO:0005886">
    <property type="term" value="C:plasma membrane"/>
    <property type="evidence" value="ECO:0007669"/>
    <property type="project" value="UniProtKB-SubCell"/>
</dbReference>
<keyword evidence="4" id="KW-0997">Cell inner membrane</keyword>
<keyword evidence="8" id="KW-0472">Membrane</keyword>
<dbReference type="AlphaFoldDB" id="A0AAD2V2G2"/>
<evidence type="ECO:0000256" key="6">
    <source>
        <dbReference type="ARBA" id="ARBA00022927"/>
    </source>
</evidence>
<dbReference type="EMBL" id="ABNAVX010000029">
    <property type="protein sequence ID" value="ELI8104098.1"/>
    <property type="molecule type" value="Genomic_DNA"/>
</dbReference>
<feature type="non-terminal residue" evidence="10">
    <location>
        <position position="1"/>
    </location>
</feature>
<comment type="caution">
    <text evidence="10">The sequence shown here is derived from an EMBL/GenBank/DDBJ whole genome shotgun (WGS) entry which is preliminary data.</text>
</comment>
<sequence length="56" mass="6450">HTKEEKSIAIIENSGKQNLYFVGDEIENDTGITIVRILNDKIIINKNKLYYSLNIL</sequence>
<evidence type="ECO:0000256" key="1">
    <source>
        <dbReference type="ARBA" id="ARBA00004533"/>
    </source>
</evidence>
<evidence type="ECO:0000313" key="10">
    <source>
        <dbReference type="EMBL" id="ELI8104098.1"/>
    </source>
</evidence>
<evidence type="ECO:0000256" key="5">
    <source>
        <dbReference type="ARBA" id="ARBA00022692"/>
    </source>
</evidence>
<dbReference type="Pfam" id="PF11356">
    <property type="entry name" value="T2SSC"/>
    <property type="match status" value="1"/>
</dbReference>
<dbReference type="Gene3D" id="2.30.30.830">
    <property type="match status" value="1"/>
</dbReference>
<evidence type="ECO:0000256" key="8">
    <source>
        <dbReference type="ARBA" id="ARBA00023136"/>
    </source>
</evidence>
<evidence type="ECO:0000256" key="4">
    <source>
        <dbReference type="ARBA" id="ARBA00022519"/>
    </source>
</evidence>
<dbReference type="GO" id="GO:0015031">
    <property type="term" value="P:protein transport"/>
    <property type="evidence" value="ECO:0007669"/>
    <property type="project" value="UniProtKB-KW"/>
</dbReference>
<keyword evidence="5" id="KW-0812">Transmembrane</keyword>
<keyword evidence="7" id="KW-1133">Transmembrane helix</keyword>
<gene>
    <name evidence="10" type="ORF">RSF11_003853</name>
</gene>
<proteinExistence type="predicted"/>
<keyword evidence="2" id="KW-0813">Transport</keyword>
<protein>
    <submittedName>
        <fullName evidence="10">General secretion pathway protein GspC</fullName>
    </submittedName>
</protein>
<dbReference type="InterPro" id="IPR024961">
    <property type="entry name" value="T2SS_GspC_N"/>
</dbReference>
<feature type="domain" description="Type II secretion system protein GspC N-terminal" evidence="9">
    <location>
        <begin position="3"/>
        <end position="48"/>
    </location>
</feature>
<evidence type="ECO:0000259" key="9">
    <source>
        <dbReference type="Pfam" id="PF11356"/>
    </source>
</evidence>
<reference evidence="10" key="1">
    <citation type="submission" date="2023-02" db="EMBL/GenBank/DDBJ databases">
        <authorList>
            <person name="Ashton P.M."/>
            <person name="Dallman T."/>
            <person name="Nair S."/>
            <person name="De Pinna E."/>
            <person name="Peters T."/>
            <person name="Grant K."/>
        </authorList>
    </citation>
    <scope>NUCLEOTIDE SEQUENCE</scope>
    <source>
        <strain evidence="10">01103883</strain>
    </source>
</reference>